<organism evidence="1 2">
    <name type="scientific">Gossypium schwendimanii</name>
    <name type="common">Cotton</name>
    <dbReference type="NCBI Taxonomy" id="34291"/>
    <lineage>
        <taxon>Eukaryota</taxon>
        <taxon>Viridiplantae</taxon>
        <taxon>Streptophyta</taxon>
        <taxon>Embryophyta</taxon>
        <taxon>Tracheophyta</taxon>
        <taxon>Spermatophyta</taxon>
        <taxon>Magnoliopsida</taxon>
        <taxon>eudicotyledons</taxon>
        <taxon>Gunneridae</taxon>
        <taxon>Pentapetalae</taxon>
        <taxon>rosids</taxon>
        <taxon>malvids</taxon>
        <taxon>Malvales</taxon>
        <taxon>Malvaceae</taxon>
        <taxon>Malvoideae</taxon>
        <taxon>Gossypium</taxon>
    </lineage>
</organism>
<sequence>MIVLNKSLNSWRQSDTELKKNRQKRLRS</sequence>
<reference evidence="1 2" key="1">
    <citation type="journal article" date="2019" name="Genome Biol. Evol.">
        <title>Insights into the evolution of the New World diploid cottons (Gossypium, subgenus Houzingenia) based on genome sequencing.</title>
        <authorList>
            <person name="Grover C.E."/>
            <person name="Arick M.A. 2nd"/>
            <person name="Thrash A."/>
            <person name="Conover J.L."/>
            <person name="Sanders W.S."/>
            <person name="Peterson D.G."/>
            <person name="Frelichowski J.E."/>
            <person name="Scheffler J.A."/>
            <person name="Scheffler B.E."/>
            <person name="Wendel J.F."/>
        </authorList>
    </citation>
    <scope>NUCLEOTIDE SEQUENCE [LARGE SCALE GENOMIC DNA]</scope>
    <source>
        <strain evidence="1">1</strain>
        <tissue evidence="1">Leaf</tissue>
    </source>
</reference>
<gene>
    <name evidence="1" type="ORF">Goshw_010127</name>
</gene>
<dbReference type="Proteomes" id="UP000593576">
    <property type="component" value="Unassembled WGS sequence"/>
</dbReference>
<accession>A0A7J9LFZ6</accession>
<keyword evidence="2" id="KW-1185">Reference proteome</keyword>
<dbReference type="AlphaFoldDB" id="A0A7J9LFZ6"/>
<proteinExistence type="predicted"/>
<evidence type="ECO:0000313" key="2">
    <source>
        <dbReference type="Proteomes" id="UP000593576"/>
    </source>
</evidence>
<name>A0A7J9LFZ6_GOSSC</name>
<dbReference type="EMBL" id="JABFAF010000006">
    <property type="protein sequence ID" value="MBA0857289.1"/>
    <property type="molecule type" value="Genomic_DNA"/>
</dbReference>
<protein>
    <submittedName>
        <fullName evidence="1">Uncharacterized protein</fullName>
    </submittedName>
</protein>
<evidence type="ECO:0000313" key="1">
    <source>
        <dbReference type="EMBL" id="MBA0857289.1"/>
    </source>
</evidence>
<comment type="caution">
    <text evidence="1">The sequence shown here is derived from an EMBL/GenBank/DDBJ whole genome shotgun (WGS) entry which is preliminary data.</text>
</comment>
<dbReference type="OrthoDB" id="982559at2759"/>